<protein>
    <submittedName>
        <fullName evidence="2">Uncharacterized protein</fullName>
    </submittedName>
</protein>
<evidence type="ECO:0000313" key="2">
    <source>
        <dbReference type="EMBL" id="MDI1485676.1"/>
    </source>
</evidence>
<gene>
    <name evidence="2" type="ORF">OHK93_003865</name>
</gene>
<dbReference type="Proteomes" id="UP001161017">
    <property type="component" value="Unassembled WGS sequence"/>
</dbReference>
<proteinExistence type="predicted"/>
<sequence length="256" mass="29325">MAPSRQPLQQLSQTSKSANLPDPKATNKPKPNRLAPQNQENKVHKTLPANKPTQIKAFLPDQFRRGLKALGEDPAIQPPTASPQLWQNKHDIDNEKSKANVELWDWHRFSVIEGWQLLKERQQMINNWKASDSLSAMNAKLLKKFEELQINTARQVWLPVHKGRCKIEADIKRWNDSPMPLTEQAQHSLDRLNGNLDRARSAELELYTTYKSIIGPLVEAEKLAKRRDEEEMDRMVKDAYQAILAAEAQSTDNQSP</sequence>
<dbReference type="AlphaFoldDB" id="A0AA43QFN0"/>
<keyword evidence="3" id="KW-1185">Reference proteome</keyword>
<evidence type="ECO:0000256" key="1">
    <source>
        <dbReference type="SAM" id="MobiDB-lite"/>
    </source>
</evidence>
<organism evidence="2 3">
    <name type="scientific">Ramalina farinacea</name>
    <dbReference type="NCBI Taxonomy" id="258253"/>
    <lineage>
        <taxon>Eukaryota</taxon>
        <taxon>Fungi</taxon>
        <taxon>Dikarya</taxon>
        <taxon>Ascomycota</taxon>
        <taxon>Pezizomycotina</taxon>
        <taxon>Lecanoromycetes</taxon>
        <taxon>OSLEUM clade</taxon>
        <taxon>Lecanoromycetidae</taxon>
        <taxon>Lecanorales</taxon>
        <taxon>Lecanorineae</taxon>
        <taxon>Ramalinaceae</taxon>
        <taxon>Ramalina</taxon>
    </lineage>
</organism>
<reference evidence="2" key="1">
    <citation type="journal article" date="2023" name="Genome Biol. Evol.">
        <title>First Whole Genome Sequence and Flow Cytometry Genome Size Data for the Lichen-Forming Fungus Ramalina farinacea (Ascomycota).</title>
        <authorList>
            <person name="Llewellyn T."/>
            <person name="Mian S."/>
            <person name="Hill R."/>
            <person name="Leitch I.J."/>
            <person name="Gaya E."/>
        </authorList>
    </citation>
    <scope>NUCLEOTIDE SEQUENCE</scope>
    <source>
        <strain evidence="2">LIQ254RAFAR</strain>
    </source>
</reference>
<evidence type="ECO:0000313" key="3">
    <source>
        <dbReference type="Proteomes" id="UP001161017"/>
    </source>
</evidence>
<comment type="caution">
    <text evidence="2">The sequence shown here is derived from an EMBL/GenBank/DDBJ whole genome shotgun (WGS) entry which is preliminary data.</text>
</comment>
<feature type="region of interest" description="Disordered" evidence="1">
    <location>
        <begin position="1"/>
        <end position="55"/>
    </location>
</feature>
<feature type="compositionally biased region" description="Polar residues" evidence="1">
    <location>
        <begin position="1"/>
        <end position="18"/>
    </location>
</feature>
<accession>A0AA43QFN0</accession>
<dbReference type="EMBL" id="JAPUFD010000002">
    <property type="protein sequence ID" value="MDI1485676.1"/>
    <property type="molecule type" value="Genomic_DNA"/>
</dbReference>
<name>A0AA43QFN0_9LECA</name>